<dbReference type="SUPFAM" id="SSF52467">
    <property type="entry name" value="DHS-like NAD/FAD-binding domain"/>
    <property type="match status" value="1"/>
</dbReference>
<dbReference type="GO" id="GO:0070403">
    <property type="term" value="F:NAD+ binding"/>
    <property type="evidence" value="ECO:0007669"/>
    <property type="project" value="InterPro"/>
</dbReference>
<feature type="domain" description="Deacetylase sirtuin-type" evidence="5">
    <location>
        <begin position="1"/>
        <end position="272"/>
    </location>
</feature>
<evidence type="ECO:0000313" key="6">
    <source>
        <dbReference type="EMBL" id="ENO19141.1"/>
    </source>
</evidence>
<accession>N6X631</accession>
<dbReference type="InterPro" id="IPR029035">
    <property type="entry name" value="DHS-like_NAD/FAD-binding_dom"/>
</dbReference>
<dbReference type="STRING" id="888050.HMPREF9004_0060"/>
<name>N6X631_9ACTO</name>
<comment type="caution">
    <text evidence="6">The sequence shown here is derived from an EMBL/GenBank/DDBJ whole genome shotgun (WGS) entry which is preliminary data.</text>
</comment>
<evidence type="ECO:0000313" key="7">
    <source>
        <dbReference type="Proteomes" id="UP000013015"/>
    </source>
</evidence>
<dbReference type="OrthoDB" id="9800582at2"/>
<reference evidence="6 7" key="1">
    <citation type="submission" date="2013-03" db="EMBL/GenBank/DDBJ databases">
        <title>Reference genome for the Human Microbiome Project.</title>
        <authorList>
            <person name="Aqrawi P."/>
            <person name="Ayvaz T."/>
            <person name="Bess C."/>
            <person name="Blankenburg K."/>
            <person name="Coyle M."/>
            <person name="Deng J."/>
            <person name="Forbes L."/>
            <person name="Fowler G."/>
            <person name="Francisco L."/>
            <person name="Fu Q."/>
            <person name="Gibbs R."/>
            <person name="Gross S."/>
            <person name="Gubbala S."/>
            <person name="Hale W."/>
            <person name="Hemphill L."/>
            <person name="Highlander S."/>
            <person name="Hirani K."/>
            <person name="Jackson L."/>
            <person name="Jakkamsetti A."/>
            <person name="Javaid M."/>
            <person name="Jayaseelan J.C."/>
            <person name="Jiang H."/>
            <person name="Joshi V."/>
            <person name="Korchina V."/>
            <person name="Kovar C."/>
            <person name="Lara F."/>
            <person name="Lee S."/>
            <person name="Liu Y."/>
            <person name="Mata R."/>
            <person name="Mathew T."/>
            <person name="Munidasa M."/>
            <person name="Muzny D."/>
            <person name="Nazareth L."/>
            <person name="Ngo R."/>
            <person name="Nguyen L."/>
            <person name="Nguyen N."/>
            <person name="Okwuonu G."/>
            <person name="Ongeri F."/>
            <person name="Palculict T."/>
            <person name="Patil S."/>
            <person name="Petrosino J."/>
            <person name="Pham C."/>
            <person name="Pham P."/>
            <person name="Pu L.-L."/>
            <person name="Qin X."/>
            <person name="Qu J."/>
            <person name="Reid J."/>
            <person name="Ross M."/>
            <person name="Ruth R."/>
            <person name="Saada N."/>
            <person name="San Lucas F."/>
            <person name="Santibanez J."/>
            <person name="Shang Y."/>
            <person name="Simmons D."/>
            <person name="Song X.-Z."/>
            <person name="Tang L.-Y."/>
            <person name="Thornton R."/>
            <person name="Warren J."/>
            <person name="Weissenberger G."/>
            <person name="Wilczek-Boney K."/>
            <person name="Worley K."/>
            <person name="Youmans B."/>
            <person name="Zhang J."/>
            <person name="Zhang L."/>
            <person name="Zhao Z."/>
            <person name="Zhou C."/>
            <person name="Zhu D."/>
            <person name="Zhu Y."/>
        </authorList>
    </citation>
    <scope>NUCLEOTIDE SEQUENCE [LARGE SCALE GENOMIC DNA]</scope>
    <source>
        <strain evidence="6 7">F0333</strain>
    </source>
</reference>
<sequence>MSVIEELAEAVRKGDVLVVSGAGMSTDSGLPDYRGMGSTPKAPIDFDMFVSDPVWYRWLWYRNEATWRMLDALEPTLGHLALAALEQEGLLLGVATQNIDRLDARAGVVSLWELHGRYDTVVCLQCGRAMLREALSMRLRELNPWIEEVTDLNKVEITPEADREAAEACEFLAARCEHCAGPLKPGIVMFGESLPQEVFTRALRAARAARLVIVAGTSLAVSTGMWVVQEAIQSGAMLAVINRGPTQADRFADLRIEDGTSKILKEVASRCL</sequence>
<dbReference type="EMBL" id="AQHZ01000001">
    <property type="protein sequence ID" value="ENO19141.1"/>
    <property type="molecule type" value="Genomic_DNA"/>
</dbReference>
<dbReference type="GO" id="GO:0017136">
    <property type="term" value="F:histone deacetylase activity, NAD-dependent"/>
    <property type="evidence" value="ECO:0007669"/>
    <property type="project" value="TreeGrafter"/>
</dbReference>
<dbReference type="EC" id="2.3.1.286" evidence="1"/>
<dbReference type="HOGENOM" id="CLU_023643_3_2_11"/>
<dbReference type="Pfam" id="PF02146">
    <property type="entry name" value="SIR2"/>
    <property type="match status" value="1"/>
</dbReference>
<dbReference type="InterPro" id="IPR026590">
    <property type="entry name" value="Ssirtuin_cat_dom"/>
</dbReference>
<proteinExistence type="predicted"/>
<dbReference type="InterPro" id="IPR026591">
    <property type="entry name" value="Sirtuin_cat_small_dom_sf"/>
</dbReference>
<keyword evidence="6" id="KW-0378">Hydrolase</keyword>
<dbReference type="GO" id="GO:0046872">
    <property type="term" value="F:metal ion binding"/>
    <property type="evidence" value="ECO:0007669"/>
    <property type="project" value="UniProtKB-KW"/>
</dbReference>
<keyword evidence="3" id="KW-0520">NAD</keyword>
<dbReference type="PANTHER" id="PTHR11085">
    <property type="entry name" value="NAD-DEPENDENT PROTEIN DEACYLASE SIRTUIN-5, MITOCHONDRIAL-RELATED"/>
    <property type="match status" value="1"/>
</dbReference>
<evidence type="ECO:0000256" key="4">
    <source>
        <dbReference type="PROSITE-ProRule" id="PRU00236"/>
    </source>
</evidence>
<evidence type="ECO:0000256" key="1">
    <source>
        <dbReference type="ARBA" id="ARBA00012928"/>
    </source>
</evidence>
<dbReference type="Gene3D" id="3.40.50.1220">
    <property type="entry name" value="TPP-binding domain"/>
    <property type="match status" value="1"/>
</dbReference>
<keyword evidence="2" id="KW-0808">Transferase</keyword>
<evidence type="ECO:0000256" key="2">
    <source>
        <dbReference type="ARBA" id="ARBA00022679"/>
    </source>
</evidence>
<dbReference type="AlphaFoldDB" id="N6X631"/>
<evidence type="ECO:0000256" key="3">
    <source>
        <dbReference type="ARBA" id="ARBA00023027"/>
    </source>
</evidence>
<dbReference type="Proteomes" id="UP000013015">
    <property type="component" value="Unassembled WGS sequence"/>
</dbReference>
<dbReference type="PANTHER" id="PTHR11085:SF10">
    <property type="entry name" value="NAD-DEPENDENT PROTEIN DEACYLASE SIRTUIN-5, MITOCHONDRIAL-RELATED"/>
    <property type="match status" value="1"/>
</dbReference>
<keyword evidence="4" id="KW-0479">Metal-binding</keyword>
<feature type="binding site" evidence="4">
    <location>
        <position position="179"/>
    </location>
    <ligand>
        <name>Zn(2+)</name>
        <dbReference type="ChEBI" id="CHEBI:29105"/>
    </ligand>
</feature>
<dbReference type="GO" id="GO:0016787">
    <property type="term" value="F:hydrolase activity"/>
    <property type="evidence" value="ECO:0007669"/>
    <property type="project" value="UniProtKB-KW"/>
</dbReference>
<dbReference type="eggNOG" id="COG0846">
    <property type="taxonomic scope" value="Bacteria"/>
</dbReference>
<keyword evidence="4" id="KW-0862">Zinc</keyword>
<gene>
    <name evidence="6" type="ORF">HMPREF9004_0060</name>
</gene>
<keyword evidence="7" id="KW-1185">Reference proteome</keyword>
<feature type="binding site" evidence="4">
    <location>
        <position position="123"/>
    </location>
    <ligand>
        <name>Zn(2+)</name>
        <dbReference type="ChEBI" id="CHEBI:29105"/>
    </ligand>
</feature>
<dbReference type="Gene3D" id="3.30.1600.10">
    <property type="entry name" value="SIR2/SIRT2 'Small Domain"/>
    <property type="match status" value="1"/>
</dbReference>
<protein>
    <recommendedName>
        <fullName evidence="1">protein acetyllysine N-acetyltransferase</fullName>
        <ecNumber evidence="1">2.3.1.286</ecNumber>
    </recommendedName>
</protein>
<organism evidence="6 7">
    <name type="scientific">Schaalia cardiffensis F0333</name>
    <dbReference type="NCBI Taxonomy" id="888050"/>
    <lineage>
        <taxon>Bacteria</taxon>
        <taxon>Bacillati</taxon>
        <taxon>Actinomycetota</taxon>
        <taxon>Actinomycetes</taxon>
        <taxon>Actinomycetales</taxon>
        <taxon>Actinomycetaceae</taxon>
        <taxon>Schaalia</taxon>
    </lineage>
</organism>
<dbReference type="RefSeq" id="WP_005961554.1">
    <property type="nucleotide sequence ID" value="NZ_CP040505.1"/>
</dbReference>
<feature type="active site" description="Proton acceptor" evidence="4">
    <location>
        <position position="115"/>
    </location>
</feature>
<dbReference type="PATRIC" id="fig|888050.3.peg.58"/>
<feature type="binding site" evidence="4">
    <location>
        <position position="126"/>
    </location>
    <ligand>
        <name>Zn(2+)</name>
        <dbReference type="ChEBI" id="CHEBI:29105"/>
    </ligand>
</feature>
<dbReference type="PROSITE" id="PS50305">
    <property type="entry name" value="SIRTUIN"/>
    <property type="match status" value="1"/>
</dbReference>
<evidence type="ECO:0000259" key="5">
    <source>
        <dbReference type="PROSITE" id="PS50305"/>
    </source>
</evidence>
<dbReference type="InterPro" id="IPR050134">
    <property type="entry name" value="NAD-dep_sirtuin_deacylases"/>
</dbReference>
<feature type="binding site" evidence="4">
    <location>
        <position position="176"/>
    </location>
    <ligand>
        <name>Zn(2+)</name>
        <dbReference type="ChEBI" id="CHEBI:29105"/>
    </ligand>
</feature>
<dbReference type="InterPro" id="IPR003000">
    <property type="entry name" value="Sirtuin"/>
</dbReference>